<feature type="transmembrane region" description="Helical" evidence="6">
    <location>
        <begin position="270"/>
        <end position="289"/>
    </location>
</feature>
<gene>
    <name evidence="7" type="ORF">OENI_1541</name>
</gene>
<feature type="transmembrane region" description="Helical" evidence="6">
    <location>
        <begin position="56"/>
        <end position="74"/>
    </location>
</feature>
<dbReference type="AlphaFoldDB" id="A0AAQ2UW46"/>
<proteinExistence type="predicted"/>
<evidence type="ECO:0000256" key="3">
    <source>
        <dbReference type="ARBA" id="ARBA00022692"/>
    </source>
</evidence>
<feature type="transmembrane region" description="Helical" evidence="6">
    <location>
        <begin position="339"/>
        <end position="362"/>
    </location>
</feature>
<feature type="transmembrane region" description="Helical" evidence="6">
    <location>
        <begin position="374"/>
        <end position="393"/>
    </location>
</feature>
<evidence type="ECO:0000256" key="6">
    <source>
        <dbReference type="SAM" id="Phobius"/>
    </source>
</evidence>
<dbReference type="Proteomes" id="UP000294726">
    <property type="component" value="Chromosome"/>
</dbReference>
<feature type="transmembrane region" description="Helical" evidence="6">
    <location>
        <begin position="127"/>
        <end position="146"/>
    </location>
</feature>
<name>A0AAQ2UW46_OENOE</name>
<accession>A0AAQ2UW46</accession>
<feature type="transmembrane region" description="Helical" evidence="6">
    <location>
        <begin position="180"/>
        <end position="202"/>
    </location>
</feature>
<feature type="transmembrane region" description="Helical" evidence="6">
    <location>
        <begin position="94"/>
        <end position="115"/>
    </location>
</feature>
<dbReference type="EMBL" id="LR031358">
    <property type="protein sequence ID" value="VDB98854.1"/>
    <property type="molecule type" value="Genomic_DNA"/>
</dbReference>
<evidence type="ECO:0000256" key="2">
    <source>
        <dbReference type="ARBA" id="ARBA00022475"/>
    </source>
</evidence>
<dbReference type="InterPro" id="IPR050833">
    <property type="entry name" value="Poly_Biosynth_Transport"/>
</dbReference>
<evidence type="ECO:0000256" key="1">
    <source>
        <dbReference type="ARBA" id="ARBA00004651"/>
    </source>
</evidence>
<dbReference type="PANTHER" id="PTHR30250:SF11">
    <property type="entry name" value="O-ANTIGEN TRANSPORTER-RELATED"/>
    <property type="match status" value="1"/>
</dbReference>
<evidence type="ECO:0000313" key="7">
    <source>
        <dbReference type="EMBL" id="VDB98854.1"/>
    </source>
</evidence>
<dbReference type="PANTHER" id="PTHR30250">
    <property type="entry name" value="PST FAMILY PREDICTED COLANIC ACID TRANSPORTER"/>
    <property type="match status" value="1"/>
</dbReference>
<evidence type="ECO:0000313" key="8">
    <source>
        <dbReference type="Proteomes" id="UP000294726"/>
    </source>
</evidence>
<dbReference type="GO" id="GO:0005886">
    <property type="term" value="C:plasma membrane"/>
    <property type="evidence" value="ECO:0007669"/>
    <property type="project" value="UniProtKB-SubCell"/>
</dbReference>
<feature type="transmembrane region" description="Helical" evidence="6">
    <location>
        <begin position="399"/>
        <end position="421"/>
    </location>
</feature>
<keyword evidence="2" id="KW-1003">Cell membrane</keyword>
<comment type="subcellular location">
    <subcellularLocation>
        <location evidence="1">Cell membrane</location>
        <topology evidence="1">Multi-pass membrane protein</topology>
    </subcellularLocation>
</comment>
<keyword evidence="5 6" id="KW-0472">Membrane</keyword>
<sequence length="433" mass="48441">MIIEKLKKSAFFKDVILTFSTQVAVMLSGFLMNKILANKLGVSEFGIFNIAKRSGTVASFVILMGLGISIPRYISMSITKKDGKGQKYYSSGIFIILLNSIVLFLVSLIFSSFISKILFGSVAYEGLTVPMVIFAIGLTSTSFLYSAFRGANLYLSFSFSQVIGQFLIMISLVINRNVETIITLWGMISICFSILLIIFIQLRSKTNFAYKNLVLKTKSLNSEMKELLVYGFPRIIGEIVQFSYYLIPLIVINTRFNSIQTGLFSASTGILQMFLPFFSYLGLILLPYVSSSVVGHNFNKVSRRINQLVFVYLTVSVMAILFGYFFANFLLSLLYSREFISGAAIAKILLLTLVPRSIFLLLRNPIDAISKVPYNTFLLSISMIILLFSILVSPNVSTIAWSFVSSDVFLAVGSTFIWNILKKRVEAQSNEKD</sequence>
<keyword evidence="3 6" id="KW-0812">Transmembrane</keyword>
<evidence type="ECO:0000256" key="5">
    <source>
        <dbReference type="ARBA" id="ARBA00023136"/>
    </source>
</evidence>
<evidence type="ECO:0000256" key="4">
    <source>
        <dbReference type="ARBA" id="ARBA00022989"/>
    </source>
</evidence>
<protein>
    <submittedName>
        <fullName evidence="7">Polysaccharide biosynthesis protein</fullName>
    </submittedName>
</protein>
<keyword evidence="4 6" id="KW-1133">Transmembrane helix</keyword>
<feature type="transmembrane region" description="Helical" evidence="6">
    <location>
        <begin position="15"/>
        <end position="36"/>
    </location>
</feature>
<feature type="transmembrane region" description="Helical" evidence="6">
    <location>
        <begin position="309"/>
        <end position="327"/>
    </location>
</feature>
<reference evidence="7 8" key="1">
    <citation type="submission" date="2018-08" db="EMBL/GenBank/DDBJ databases">
        <authorList>
            <person name="Lorentzen P. G. S. M."/>
        </authorList>
    </citation>
    <scope>NUCLEOTIDE SEQUENCE [LARGE SCALE GENOMIC DNA]</scope>
    <source>
        <strain evidence="7 8">CRBO_1381</strain>
    </source>
</reference>
<feature type="transmembrane region" description="Helical" evidence="6">
    <location>
        <begin position="153"/>
        <end position="174"/>
    </location>
</feature>
<organism evidence="7 8">
    <name type="scientific">Oenococcus oeni</name>
    <name type="common">Leuconostoc oenos</name>
    <dbReference type="NCBI Taxonomy" id="1247"/>
    <lineage>
        <taxon>Bacteria</taxon>
        <taxon>Bacillati</taxon>
        <taxon>Bacillota</taxon>
        <taxon>Bacilli</taxon>
        <taxon>Lactobacillales</taxon>
        <taxon>Lactobacillaceae</taxon>
        <taxon>Oenococcus</taxon>
    </lineage>
</organism>
<dbReference type="RefSeq" id="WP_186414074.1">
    <property type="nucleotide sequence ID" value="NZ_LR031358.1"/>
</dbReference>